<dbReference type="EMBL" id="KQ419887">
    <property type="protein sequence ID" value="KOF82088.1"/>
    <property type="molecule type" value="Genomic_DNA"/>
</dbReference>
<proteinExistence type="predicted"/>
<evidence type="ECO:0000313" key="1">
    <source>
        <dbReference type="EMBL" id="KOF82088.1"/>
    </source>
</evidence>
<gene>
    <name evidence="1" type="ORF">OCBIM_22025719mg</name>
</gene>
<sequence length="107" mass="12780">MLLVPLNYWQCRHNELPIPKNLLVENSLQLFQDNNSNHNDSNTGTDIRICRLVKQLIVFGKIFESKSTCFLIKRYNAEKNKKILLFKSLLDIFSINLKFFFRLKRIY</sequence>
<name>A0A0L8GYL9_OCTBM</name>
<dbReference type="AlphaFoldDB" id="A0A0L8GYL9"/>
<organism evidence="1">
    <name type="scientific">Octopus bimaculoides</name>
    <name type="common">California two-spotted octopus</name>
    <dbReference type="NCBI Taxonomy" id="37653"/>
    <lineage>
        <taxon>Eukaryota</taxon>
        <taxon>Metazoa</taxon>
        <taxon>Spiralia</taxon>
        <taxon>Lophotrochozoa</taxon>
        <taxon>Mollusca</taxon>
        <taxon>Cephalopoda</taxon>
        <taxon>Coleoidea</taxon>
        <taxon>Octopodiformes</taxon>
        <taxon>Octopoda</taxon>
        <taxon>Incirrata</taxon>
        <taxon>Octopodidae</taxon>
        <taxon>Octopus</taxon>
    </lineage>
</organism>
<protein>
    <submittedName>
        <fullName evidence="1">Uncharacterized protein</fullName>
    </submittedName>
</protein>
<reference evidence="1" key="1">
    <citation type="submission" date="2015-07" db="EMBL/GenBank/DDBJ databases">
        <title>MeaNS - Measles Nucleotide Surveillance Program.</title>
        <authorList>
            <person name="Tran T."/>
            <person name="Druce J."/>
        </authorList>
    </citation>
    <scope>NUCLEOTIDE SEQUENCE</scope>
    <source>
        <strain evidence="1">UCB-OBI-ISO-001</strain>
        <tissue evidence="1">Gonad</tissue>
    </source>
</reference>
<accession>A0A0L8GYL9</accession>